<dbReference type="Pfam" id="PF22992">
    <property type="entry name" value="C2CH-4th_BIRD-IDD"/>
    <property type="match status" value="1"/>
</dbReference>
<dbReference type="InterPro" id="IPR055186">
    <property type="entry name" value="C2H2-2nd_BIRD-IDD"/>
</dbReference>
<evidence type="ECO:0000256" key="2">
    <source>
        <dbReference type="ARBA" id="ARBA00022737"/>
    </source>
</evidence>
<dbReference type="Gene3D" id="3.30.160.60">
    <property type="entry name" value="Classic Zinc Finger"/>
    <property type="match status" value="2"/>
</dbReference>
<evidence type="ECO:0000256" key="5">
    <source>
        <dbReference type="ARBA" id="ARBA00023015"/>
    </source>
</evidence>
<dbReference type="InterPro" id="IPR036236">
    <property type="entry name" value="Znf_C2H2_sf"/>
</dbReference>
<keyword evidence="6" id="KW-0804">Transcription</keyword>
<evidence type="ECO:0000256" key="6">
    <source>
        <dbReference type="ARBA" id="ARBA00023163"/>
    </source>
</evidence>
<evidence type="ECO:0000256" key="4">
    <source>
        <dbReference type="ARBA" id="ARBA00022833"/>
    </source>
</evidence>
<dbReference type="InterPro" id="IPR055187">
    <property type="entry name" value="C2CH-3rd_BIRD-IDD"/>
</dbReference>
<gene>
    <name evidence="10" type="ORF">CSSPJE1EN2_LOCUS22459</name>
</gene>
<keyword evidence="4" id="KW-0862">Zinc</keyword>
<dbReference type="PROSITE" id="PS50157">
    <property type="entry name" value="ZINC_FINGER_C2H2_2"/>
    <property type="match status" value="1"/>
</dbReference>
<feature type="region of interest" description="Disordered" evidence="8">
    <location>
        <begin position="63"/>
        <end position="99"/>
    </location>
</feature>
<dbReference type="EMBL" id="OZ023709">
    <property type="protein sequence ID" value="CAK9881060.1"/>
    <property type="molecule type" value="Genomic_DNA"/>
</dbReference>
<protein>
    <recommendedName>
        <fullName evidence="9">C2H2-type domain-containing protein</fullName>
    </recommendedName>
</protein>
<evidence type="ECO:0000313" key="10">
    <source>
        <dbReference type="EMBL" id="CAK9881060.1"/>
    </source>
</evidence>
<dbReference type="Pfam" id="PF22996">
    <property type="entry name" value="C2H2-2nd_BIRD-IDD"/>
    <property type="match status" value="1"/>
</dbReference>
<sequence length="723" mass="78062">MMQQDIAAYSSSRDCSTSSSAACMIKLLSDHESDGTGAPADDDHIADRPVFFEQLPARAVAPALAGSPPNDLVSTPGSPPPTSANGTINKKRKRRLAGTPDADAEVIALTPKKLLESDRYVCEICTKGFQRDQNLQMHKRRHKVPWTLLKRGSTTAAAANSTNEVQQQRKRVYVCPEESCLHHNACHALGDLVGIRKHYRRKHSTEKQWQCTKCSKEYAVQSDYKAHQKTCGTRGHSCDCGRVFSRVEGFIEHHDKCMALLAKEKAAAAAVANSGDISRTPESCTDHHSQMSADIQQQQLMSGWNLMTPALEYAEAPRDFQGSVQEKYAAAAWSAAAPSRQCLAGIEEFNPVRSTTGSCSIAATSWAESRRGAGGLFQEMQAGPFLRAANSHWSPMWFDPARFHDLQPGSVNSSTTNQNYGTLATAAPSDHQPAAAGPCATITDQLFPTDHDASLRLSIGPSHPLVEVLTPAKLSREEQKRDLILIETKPKLDMSAYLQRIRSRSCVDPDVENYRLLPPAAGREVVLDVSAAAAAAAGSNESHAATAAGRRADHDYELNISARRAAQISTADGYYSSRIQLLQKQSDYNSPHAELQVLQAAGSCCNYSSRPPAAAGITAFRSLAGAAGEYAAAAADQYGSTHETAVLGSSTRECWIPNPTYNCNTSTSTSLISRSSTTSNMILGSREVSRVPDQHNSTIGAGASGPTKTARSLMLQQYWISPK</sequence>
<evidence type="ECO:0000313" key="11">
    <source>
        <dbReference type="Proteomes" id="UP001497522"/>
    </source>
</evidence>
<evidence type="ECO:0000256" key="7">
    <source>
        <dbReference type="PROSITE-ProRule" id="PRU00042"/>
    </source>
</evidence>
<dbReference type="Proteomes" id="UP001497522">
    <property type="component" value="Chromosome 8"/>
</dbReference>
<accession>A0ABP1BY79</accession>
<keyword evidence="5" id="KW-0805">Transcription regulation</keyword>
<organism evidence="10 11">
    <name type="scientific">Sphagnum jensenii</name>
    <dbReference type="NCBI Taxonomy" id="128206"/>
    <lineage>
        <taxon>Eukaryota</taxon>
        <taxon>Viridiplantae</taxon>
        <taxon>Streptophyta</taxon>
        <taxon>Embryophyta</taxon>
        <taxon>Bryophyta</taxon>
        <taxon>Sphagnophytina</taxon>
        <taxon>Sphagnopsida</taxon>
        <taxon>Sphagnales</taxon>
        <taxon>Sphagnaceae</taxon>
        <taxon>Sphagnum</taxon>
    </lineage>
</organism>
<keyword evidence="3 7" id="KW-0863">Zinc-finger</keyword>
<proteinExistence type="predicted"/>
<evidence type="ECO:0000256" key="1">
    <source>
        <dbReference type="ARBA" id="ARBA00022723"/>
    </source>
</evidence>
<dbReference type="Pfam" id="PF22995">
    <property type="entry name" value="C2CH-3rd_BIRD-IDD"/>
    <property type="match status" value="1"/>
</dbReference>
<feature type="region of interest" description="Disordered" evidence="8">
    <location>
        <begin position="689"/>
        <end position="708"/>
    </location>
</feature>
<dbReference type="InterPro" id="IPR013087">
    <property type="entry name" value="Znf_C2H2_type"/>
</dbReference>
<evidence type="ECO:0000259" key="9">
    <source>
        <dbReference type="PROSITE" id="PS50157"/>
    </source>
</evidence>
<keyword evidence="1" id="KW-0479">Metal-binding</keyword>
<keyword evidence="2" id="KW-0677">Repeat</keyword>
<keyword evidence="11" id="KW-1185">Reference proteome</keyword>
<dbReference type="PANTHER" id="PTHR10593:SF10">
    <property type="entry name" value="OS08G0467100 PROTEIN"/>
    <property type="match status" value="1"/>
</dbReference>
<dbReference type="PANTHER" id="PTHR10593">
    <property type="entry name" value="SERINE/THREONINE-PROTEIN KINASE RIO"/>
    <property type="match status" value="1"/>
</dbReference>
<evidence type="ECO:0000256" key="3">
    <source>
        <dbReference type="ARBA" id="ARBA00022771"/>
    </source>
</evidence>
<dbReference type="PROSITE" id="PS00028">
    <property type="entry name" value="ZINC_FINGER_C2H2_1"/>
    <property type="match status" value="1"/>
</dbReference>
<dbReference type="SUPFAM" id="SSF57667">
    <property type="entry name" value="beta-beta-alpha zinc fingers"/>
    <property type="match status" value="1"/>
</dbReference>
<dbReference type="SMART" id="SM00355">
    <property type="entry name" value="ZnF_C2H2"/>
    <property type="match status" value="3"/>
</dbReference>
<name>A0ABP1BY79_9BRYO</name>
<dbReference type="InterPro" id="IPR031140">
    <property type="entry name" value="IDD1-16"/>
</dbReference>
<dbReference type="InterPro" id="IPR055185">
    <property type="entry name" value="C2CH-4th_BIRD-IDD"/>
</dbReference>
<evidence type="ECO:0000256" key="8">
    <source>
        <dbReference type="SAM" id="MobiDB-lite"/>
    </source>
</evidence>
<feature type="domain" description="C2H2-type" evidence="9">
    <location>
        <begin position="120"/>
        <end position="142"/>
    </location>
</feature>
<reference evidence="10" key="1">
    <citation type="submission" date="2024-03" db="EMBL/GenBank/DDBJ databases">
        <authorList>
            <consortium name="ELIXIR-Norway"/>
            <consortium name="Elixir Norway"/>
        </authorList>
    </citation>
    <scope>NUCLEOTIDE SEQUENCE</scope>
</reference>